<organism evidence="1 2">
    <name type="scientific">Tenacibaculum todarodis</name>
    <dbReference type="NCBI Taxonomy" id="1850252"/>
    <lineage>
        <taxon>Bacteria</taxon>
        <taxon>Pseudomonadati</taxon>
        <taxon>Bacteroidota</taxon>
        <taxon>Flavobacteriia</taxon>
        <taxon>Flavobacteriales</taxon>
        <taxon>Flavobacteriaceae</taxon>
        <taxon>Tenacibaculum</taxon>
    </lineage>
</organism>
<dbReference type="STRING" id="1850252.LPB136_13530"/>
<dbReference type="OrthoDB" id="9816185at2"/>
<protein>
    <recommendedName>
        <fullName evidence="3">HNH nuclease domain-containing protein</fullName>
    </recommendedName>
</protein>
<dbReference type="Gene3D" id="1.10.30.50">
    <property type="match status" value="1"/>
</dbReference>
<accession>A0A1L3JMH9</accession>
<dbReference type="RefSeq" id="WP_072556845.1">
    <property type="nucleotide sequence ID" value="NZ_CP018155.1"/>
</dbReference>
<evidence type="ECO:0008006" key="3">
    <source>
        <dbReference type="Google" id="ProtNLM"/>
    </source>
</evidence>
<evidence type="ECO:0000313" key="2">
    <source>
        <dbReference type="Proteomes" id="UP000181898"/>
    </source>
</evidence>
<gene>
    <name evidence="1" type="ORF">LPB136_13530</name>
</gene>
<proteinExistence type="predicted"/>
<evidence type="ECO:0000313" key="1">
    <source>
        <dbReference type="EMBL" id="APG66331.1"/>
    </source>
</evidence>
<dbReference type="Proteomes" id="UP000181898">
    <property type="component" value="Chromosome"/>
</dbReference>
<sequence>MISLKSENRDLESLSNLFYKRIKDKIELKIEDNKAVLNTFVTDKTNKPFGDFLEKEIKDLITLSLDDLIIKFKDELHDLCENNYQTINKKYTPFKKALNSVLFYEAQYSWKAYQTAIEIDVNTCVYCNRTYITTVGDDSKKFVRGDFDHFMPKSTYPYLRFSFFNLIPCCVICNRNAKKAKETSIENNIYPYKEGFDNNTVFTFLPNNYKDIIGKGKPVVDFLFLGTDEHNKKAKKNIKLFRLKEQYSIHSQELNDIINKRRVFSDSYLKDLQNSYPKLLNNFEDAYLLAFGKEFDLVKDENRPLSKLTRDIADELGIIKNKYD</sequence>
<keyword evidence="2" id="KW-1185">Reference proteome</keyword>
<reference evidence="1 2" key="1">
    <citation type="submission" date="2016-11" db="EMBL/GenBank/DDBJ databases">
        <title>Tenacibaculum sp. LPB0136, isolated from marine environment.</title>
        <authorList>
            <person name="Kim E."/>
            <person name="Yi H."/>
        </authorList>
    </citation>
    <scope>NUCLEOTIDE SEQUENCE [LARGE SCALE GENOMIC DNA]</scope>
    <source>
        <strain evidence="1 2">LPB0136</strain>
    </source>
</reference>
<name>A0A1L3JMH9_9FLAO</name>
<dbReference type="KEGG" id="ten:LPB136_13530"/>
<dbReference type="EMBL" id="CP018155">
    <property type="protein sequence ID" value="APG66331.1"/>
    <property type="molecule type" value="Genomic_DNA"/>
</dbReference>
<dbReference type="AlphaFoldDB" id="A0A1L3JMH9"/>